<comment type="caution">
    <text evidence="2">The sequence shown here is derived from an EMBL/GenBank/DDBJ whole genome shotgun (WGS) entry which is preliminary data.</text>
</comment>
<sequence length="1027" mass="116245">MEDMKIDDDSDNATMERPPEVDVFSDFVMLVVPKLGQETARWKYDVWREEKRLTIFTLKYTDEMEAVAAVDDCLCLQFTFQPSDPSTYSLTPTFSSGGQKKDPFFIENVLGKSTLTSSPDVQILLTHLDNGHQTENPTTLNDAPSSESFSKFEAQVVPKFGQETGVWKYDVRREKKMLTIFRLGYSDNVAVVADCLSLHLVSNPVDLTADTFAPTLSSNGKIAEASYIRNILGKLTVTSAEDAQTILGHQDDSYVSMDVDKIVSQDKMDGDALSKHGESLQSDDDLDEWIAPFEEDSGDEYYVGDPENEEDDALEVDSSSLFRQPQRKTKASAVELQTTTTDKKRSVEESNEVDVTRQPKSTIVSKKRKVAEPRDERDQDDLFAQMCAASTLKLNLDDIPSLPVHEGCGGTILSSQYWTVPGASREKLNCTMDVFVYSVAMESLPNLRDGPEDSLADSVTYAWMLLVHLLGGCEAITRSFAYTTSGTCPIERNELAMSVVNVCDAVIEHMQRTFSLTNPEKVRAEILSMLKPLTSVTYKDQKSYTDGRSRFPSDIFLRDYLKESSHPAEGKVQVAHGFDFYVDEEKLREMEERYNEQEIGLPVRQRWCRFAMDIVVEMVGGVDVIIKGRHHIKGSTLALIGEDLHDATYERARKTFGSEEEFAYSIFRRHIQAMFCLKGRVYVEESTRLMASILFPSMVDASSGSNAVPALLVPEVDDPPAEPGCNYWTSPAPHRTRLSPNSDFYMLTARLVEYQRYLGPQRSKRKQIQGAGNREYTGYLKALVAYAVGGEGVFVKRLLQRRRAKKEGKTVTVLDEAMIVALFEHVELLYELPANTRKSAMKKLYDSVELYSTSLLKLYDKGETRWYFPEVDERPRPEAVALLEAQEYWRKPASDRTQLRPSHDVYITTKVLKSIASYFGPGSRESDIKKYSNALMLHMLGGLETAYELREGKTFYDGFRSMFVFDDLVAVCLHSDEVFQLMFSISPSDSLINATVRMNRAKKHLRRKTERKEYQPVKNTLYHALHV</sequence>
<feature type="region of interest" description="Disordered" evidence="1">
    <location>
        <begin position="297"/>
        <end position="377"/>
    </location>
</feature>
<evidence type="ECO:0000313" key="3">
    <source>
        <dbReference type="Proteomes" id="UP000186922"/>
    </source>
</evidence>
<dbReference type="EMBL" id="BDGG01000001">
    <property type="protein sequence ID" value="GAU90306.1"/>
    <property type="molecule type" value="Genomic_DNA"/>
</dbReference>
<keyword evidence="3" id="KW-1185">Reference proteome</keyword>
<protein>
    <submittedName>
        <fullName evidence="2">Uncharacterized protein</fullName>
    </submittedName>
</protein>
<dbReference type="AlphaFoldDB" id="A0A1D1UKR6"/>
<proteinExistence type="predicted"/>
<evidence type="ECO:0000256" key="1">
    <source>
        <dbReference type="SAM" id="MobiDB-lite"/>
    </source>
</evidence>
<dbReference type="Proteomes" id="UP000186922">
    <property type="component" value="Unassembled WGS sequence"/>
</dbReference>
<accession>A0A1D1UKR6</accession>
<reference evidence="2 3" key="1">
    <citation type="journal article" date="2016" name="Nat. Commun.">
        <title>Extremotolerant tardigrade genome and improved radiotolerance of human cultured cells by tardigrade-unique protein.</title>
        <authorList>
            <person name="Hashimoto T."/>
            <person name="Horikawa D.D."/>
            <person name="Saito Y."/>
            <person name="Kuwahara H."/>
            <person name="Kozuka-Hata H."/>
            <person name="Shin-I T."/>
            <person name="Minakuchi Y."/>
            <person name="Ohishi K."/>
            <person name="Motoyama A."/>
            <person name="Aizu T."/>
            <person name="Enomoto A."/>
            <person name="Kondo K."/>
            <person name="Tanaka S."/>
            <person name="Hara Y."/>
            <person name="Koshikawa S."/>
            <person name="Sagara H."/>
            <person name="Miura T."/>
            <person name="Yokobori S."/>
            <person name="Miyagawa K."/>
            <person name="Suzuki Y."/>
            <person name="Kubo T."/>
            <person name="Oyama M."/>
            <person name="Kohara Y."/>
            <person name="Fujiyama A."/>
            <person name="Arakawa K."/>
            <person name="Katayama T."/>
            <person name="Toyoda A."/>
            <person name="Kunieda T."/>
        </authorList>
    </citation>
    <scope>NUCLEOTIDE SEQUENCE [LARGE SCALE GENOMIC DNA]</scope>
    <source>
        <strain evidence="2 3">YOKOZUNA-1</strain>
    </source>
</reference>
<feature type="compositionally biased region" description="Acidic residues" evidence="1">
    <location>
        <begin position="306"/>
        <end position="315"/>
    </location>
</feature>
<evidence type="ECO:0000313" key="2">
    <source>
        <dbReference type="EMBL" id="GAU90306.1"/>
    </source>
</evidence>
<name>A0A1D1UKR6_RAMVA</name>
<gene>
    <name evidence="2" type="primary">RvY_02741-1</name>
    <name evidence="2" type="synonym">RvY_02741.1</name>
    <name evidence="2" type="ORF">RvY_02741</name>
</gene>
<organism evidence="2 3">
    <name type="scientific">Ramazzottius varieornatus</name>
    <name type="common">Water bear</name>
    <name type="synonym">Tardigrade</name>
    <dbReference type="NCBI Taxonomy" id="947166"/>
    <lineage>
        <taxon>Eukaryota</taxon>
        <taxon>Metazoa</taxon>
        <taxon>Ecdysozoa</taxon>
        <taxon>Tardigrada</taxon>
        <taxon>Eutardigrada</taxon>
        <taxon>Parachela</taxon>
        <taxon>Hypsibioidea</taxon>
        <taxon>Ramazzottiidae</taxon>
        <taxon>Ramazzottius</taxon>
    </lineage>
</organism>